<dbReference type="PIRSF" id="PIRSF037778">
    <property type="entry name" value="UCP037778_transp_RibU"/>
    <property type="match status" value="1"/>
</dbReference>
<keyword evidence="6 9" id="KW-1133">Transmembrane helix</keyword>
<dbReference type="GO" id="GO:0032217">
    <property type="term" value="F:riboflavin transmembrane transporter activity"/>
    <property type="evidence" value="ECO:0007669"/>
    <property type="project" value="UniProtKB-UniRule"/>
</dbReference>
<evidence type="ECO:0000313" key="10">
    <source>
        <dbReference type="EMBL" id="MCC2164082.1"/>
    </source>
</evidence>
<evidence type="ECO:0000256" key="4">
    <source>
        <dbReference type="ARBA" id="ARBA00022475"/>
    </source>
</evidence>
<comment type="caution">
    <text evidence="10">The sequence shown here is derived from an EMBL/GenBank/DDBJ whole genome shotgun (WGS) entry which is preliminary data.</text>
</comment>
<sequence length="208" mass="22092">MREKLFTTRNVVLMGMLGALAGVLMMFEVPLVFLAPSFYGLDFSEVPVLVGSFALGPVAGIVIEAVKILVKLVIKPTSTGFVGEFANFTIGCALVIPAGLIYHFNRTKKGAGIGMTVGTILMAMAGVVLNAVVMLPFYSHFMPLDTIISMGAQINPAVSNVWTFALLCVGPFNVVKGIVVSLITALVYKRVSVVIHSTASQARRGVRA</sequence>
<proteinExistence type="inferred from homology"/>
<dbReference type="RefSeq" id="WP_177977224.1">
    <property type="nucleotide sequence ID" value="NZ_JAJEPU010000008.1"/>
</dbReference>
<evidence type="ECO:0000256" key="6">
    <source>
        <dbReference type="ARBA" id="ARBA00022989"/>
    </source>
</evidence>
<dbReference type="AlphaFoldDB" id="A0AAE3ARP8"/>
<keyword evidence="11" id="KW-1185">Reference proteome</keyword>
<accession>A0AAE3ARP8</accession>
<dbReference type="EMBL" id="JAJEPU010000008">
    <property type="protein sequence ID" value="MCC2164082.1"/>
    <property type="molecule type" value="Genomic_DNA"/>
</dbReference>
<dbReference type="Gene3D" id="1.10.1760.20">
    <property type="match status" value="1"/>
</dbReference>
<gene>
    <name evidence="10" type="ORF">LKD32_04140</name>
</gene>
<evidence type="ECO:0000256" key="5">
    <source>
        <dbReference type="ARBA" id="ARBA00022692"/>
    </source>
</evidence>
<feature type="transmembrane region" description="Helical" evidence="9">
    <location>
        <begin position="116"/>
        <end position="141"/>
    </location>
</feature>
<dbReference type="PANTHER" id="PTHR38438:SF1">
    <property type="entry name" value="RIBOFLAVIN TRANSPORTER RIBU"/>
    <property type="match status" value="1"/>
</dbReference>
<feature type="transmembrane region" description="Helical" evidence="9">
    <location>
        <begin position="12"/>
        <end position="34"/>
    </location>
</feature>
<keyword evidence="7 8" id="KW-0472">Membrane</keyword>
<comment type="similarity">
    <text evidence="2 8">Belongs to the prokaryotic riboflavin transporter (P-RFT) (TC 2.A.87) family.</text>
</comment>
<comment type="subcellular location">
    <subcellularLocation>
        <location evidence="1">Cell membrane</location>
        <topology evidence="1">Multi-pass membrane protein</topology>
    </subcellularLocation>
</comment>
<protein>
    <recommendedName>
        <fullName evidence="8">Riboflavin transporter</fullName>
    </recommendedName>
</protein>
<dbReference type="PANTHER" id="PTHR38438">
    <property type="entry name" value="RIBOFLAVIN TRANSPORTER RIBU"/>
    <property type="match status" value="1"/>
</dbReference>
<evidence type="ECO:0000313" key="11">
    <source>
        <dbReference type="Proteomes" id="UP001198962"/>
    </source>
</evidence>
<organism evidence="10 11">
    <name type="scientific">Brotaphodocola catenula</name>
    <dbReference type="NCBI Taxonomy" id="2885361"/>
    <lineage>
        <taxon>Bacteria</taxon>
        <taxon>Bacillati</taxon>
        <taxon>Bacillota</taxon>
        <taxon>Clostridia</taxon>
        <taxon>Lachnospirales</taxon>
        <taxon>Lachnospiraceae</taxon>
        <taxon>Brotaphodocola</taxon>
    </lineage>
</organism>
<keyword evidence="4 8" id="KW-1003">Cell membrane</keyword>
<feature type="transmembrane region" description="Helical" evidence="9">
    <location>
        <begin position="85"/>
        <end position="104"/>
    </location>
</feature>
<dbReference type="GO" id="GO:0005886">
    <property type="term" value="C:plasma membrane"/>
    <property type="evidence" value="ECO:0007669"/>
    <property type="project" value="UniProtKB-SubCell"/>
</dbReference>
<comment type="function">
    <text evidence="8">Probably a riboflavin-binding protein that interacts with the energy-coupling factor (ECF) ABC-transporter complex.</text>
</comment>
<evidence type="ECO:0000256" key="8">
    <source>
        <dbReference type="PIRNR" id="PIRNR037778"/>
    </source>
</evidence>
<keyword evidence="5 9" id="KW-0812">Transmembrane</keyword>
<evidence type="ECO:0000256" key="3">
    <source>
        <dbReference type="ARBA" id="ARBA00022448"/>
    </source>
</evidence>
<keyword evidence="3 8" id="KW-0813">Transport</keyword>
<dbReference type="Pfam" id="PF12822">
    <property type="entry name" value="ECF_trnsprt"/>
    <property type="match status" value="1"/>
</dbReference>
<evidence type="ECO:0000256" key="7">
    <source>
        <dbReference type="ARBA" id="ARBA00023136"/>
    </source>
</evidence>
<dbReference type="InterPro" id="IPR025720">
    <property type="entry name" value="RibU"/>
</dbReference>
<dbReference type="Proteomes" id="UP001198962">
    <property type="component" value="Unassembled WGS sequence"/>
</dbReference>
<evidence type="ECO:0000256" key="1">
    <source>
        <dbReference type="ARBA" id="ARBA00004651"/>
    </source>
</evidence>
<reference evidence="10" key="1">
    <citation type="submission" date="2021-10" db="EMBL/GenBank/DDBJ databases">
        <title>Anaerobic single-cell dispensing facilitates the cultivation of human gut bacteria.</title>
        <authorList>
            <person name="Afrizal A."/>
        </authorList>
    </citation>
    <scope>NUCLEOTIDE SEQUENCE</scope>
    <source>
        <strain evidence="10">CLA-AA-H274</strain>
    </source>
</reference>
<feature type="transmembrane region" description="Helical" evidence="9">
    <location>
        <begin position="161"/>
        <end position="188"/>
    </location>
</feature>
<evidence type="ECO:0000256" key="9">
    <source>
        <dbReference type="SAM" id="Phobius"/>
    </source>
</evidence>
<evidence type="ECO:0000256" key="2">
    <source>
        <dbReference type="ARBA" id="ARBA00005540"/>
    </source>
</evidence>
<feature type="transmembrane region" description="Helical" evidence="9">
    <location>
        <begin position="46"/>
        <end position="65"/>
    </location>
</feature>
<dbReference type="InterPro" id="IPR024529">
    <property type="entry name" value="ECF_trnsprt_substrate-spec"/>
</dbReference>
<name>A0AAE3ARP8_9FIRM</name>